<proteinExistence type="inferred from homology"/>
<evidence type="ECO:0000313" key="7">
    <source>
        <dbReference type="EMBL" id="BCJ88369.1"/>
    </source>
</evidence>
<dbReference type="PANTHER" id="PTHR12151">
    <property type="entry name" value="ELECTRON TRANSPORT PROTIN SCO1/SENC FAMILY MEMBER"/>
    <property type="match status" value="1"/>
</dbReference>
<gene>
    <name evidence="7" type="ORF">skT53_33540</name>
</gene>
<evidence type="ECO:0000256" key="5">
    <source>
        <dbReference type="SAM" id="Phobius"/>
    </source>
</evidence>
<feature type="binding site" evidence="3">
    <location>
        <position position="82"/>
    </location>
    <ligand>
        <name>Cu cation</name>
        <dbReference type="ChEBI" id="CHEBI:23378"/>
    </ligand>
</feature>
<dbReference type="InterPro" id="IPR013766">
    <property type="entry name" value="Thioredoxin_domain"/>
</dbReference>
<dbReference type="KEGG" id="eff:skT53_33540"/>
<dbReference type="InterPro" id="IPR036249">
    <property type="entry name" value="Thioredoxin-like_sf"/>
</dbReference>
<protein>
    <recommendedName>
        <fullName evidence="6">Thioredoxin domain-containing protein</fullName>
    </recommendedName>
</protein>
<reference evidence="7 8" key="1">
    <citation type="submission" date="2020-08" db="EMBL/GenBank/DDBJ databases">
        <title>Complete Genome Sequence of Effusibacillus dendaii Strain skT53, Isolated from Farmland soil.</title>
        <authorList>
            <person name="Konishi T."/>
            <person name="Kawasaki H."/>
        </authorList>
    </citation>
    <scope>NUCLEOTIDE SEQUENCE [LARGE SCALE GENOMIC DNA]</scope>
    <source>
        <strain evidence="8">skT53</strain>
    </source>
</reference>
<dbReference type="Pfam" id="PF02630">
    <property type="entry name" value="SCO1-SenC"/>
    <property type="match status" value="1"/>
</dbReference>
<accession>A0A7I8DH84</accession>
<keyword evidence="3" id="KW-0479">Metal-binding</keyword>
<dbReference type="Proteomes" id="UP000593802">
    <property type="component" value="Chromosome"/>
</dbReference>
<evidence type="ECO:0000256" key="1">
    <source>
        <dbReference type="ARBA" id="ARBA00010996"/>
    </source>
</evidence>
<dbReference type="GO" id="GO:0046872">
    <property type="term" value="F:metal ion binding"/>
    <property type="evidence" value="ECO:0007669"/>
    <property type="project" value="UniProtKB-KW"/>
</dbReference>
<evidence type="ECO:0000256" key="3">
    <source>
        <dbReference type="PIRSR" id="PIRSR603782-1"/>
    </source>
</evidence>
<name>A0A7I8DH84_9BACL</name>
<comment type="similarity">
    <text evidence="1">Belongs to the SCO1/2 family.</text>
</comment>
<feature type="binding site" evidence="3">
    <location>
        <position position="78"/>
    </location>
    <ligand>
        <name>Cu cation</name>
        <dbReference type="ChEBI" id="CHEBI:23378"/>
    </ligand>
</feature>
<feature type="binding site" evidence="3">
    <location>
        <position position="168"/>
    </location>
    <ligand>
        <name>Cu cation</name>
        <dbReference type="ChEBI" id="CHEBI:23378"/>
    </ligand>
</feature>
<evidence type="ECO:0000259" key="6">
    <source>
        <dbReference type="PROSITE" id="PS51352"/>
    </source>
</evidence>
<sequence length="208" mass="23941">MRGNLTRIANKRILTLIIVILSLAFAGGLAYWIAWGFTRLPVVNAAPNWTLQNINGQRQSFQDLAPKVKLVEFIYLNCPDICPTTTINMVSIQEQLKKRHLFGNKTEFVTITFDPTRDTPANLKNYGNKLKVDWSGWNFYTGTEQEIQEVLKSYNLFAEKQDDGFFTHPTKSLFLIDQNNNIRKIYTMGKNMDNQQILEDILELTKSS</sequence>
<dbReference type="AlphaFoldDB" id="A0A7I8DH84"/>
<dbReference type="EMBL" id="AP023366">
    <property type="protein sequence ID" value="BCJ88369.1"/>
    <property type="molecule type" value="Genomic_DNA"/>
</dbReference>
<dbReference type="SUPFAM" id="SSF52833">
    <property type="entry name" value="Thioredoxin-like"/>
    <property type="match status" value="1"/>
</dbReference>
<keyword evidence="4" id="KW-1015">Disulfide bond</keyword>
<evidence type="ECO:0000256" key="4">
    <source>
        <dbReference type="PIRSR" id="PIRSR603782-2"/>
    </source>
</evidence>
<dbReference type="CDD" id="cd02968">
    <property type="entry name" value="SCO"/>
    <property type="match status" value="1"/>
</dbReference>
<feature type="transmembrane region" description="Helical" evidence="5">
    <location>
        <begin position="12"/>
        <end position="35"/>
    </location>
</feature>
<keyword evidence="2 3" id="KW-0186">Copper</keyword>
<dbReference type="Gene3D" id="3.40.30.10">
    <property type="entry name" value="Glutaredoxin"/>
    <property type="match status" value="1"/>
</dbReference>
<keyword evidence="5" id="KW-1133">Transmembrane helix</keyword>
<dbReference type="PANTHER" id="PTHR12151:SF25">
    <property type="entry name" value="LINALOOL DEHYDRATASE_ISOMERASE DOMAIN-CONTAINING PROTEIN"/>
    <property type="match status" value="1"/>
</dbReference>
<evidence type="ECO:0000256" key="2">
    <source>
        <dbReference type="ARBA" id="ARBA00023008"/>
    </source>
</evidence>
<keyword evidence="5" id="KW-0472">Membrane</keyword>
<feature type="domain" description="Thioredoxin" evidence="6">
    <location>
        <begin position="40"/>
        <end position="206"/>
    </location>
</feature>
<organism evidence="7 8">
    <name type="scientific">Effusibacillus dendaii</name>
    <dbReference type="NCBI Taxonomy" id="2743772"/>
    <lineage>
        <taxon>Bacteria</taxon>
        <taxon>Bacillati</taxon>
        <taxon>Bacillota</taxon>
        <taxon>Bacilli</taxon>
        <taxon>Bacillales</taxon>
        <taxon>Alicyclobacillaceae</taxon>
        <taxon>Effusibacillus</taxon>
    </lineage>
</organism>
<evidence type="ECO:0000313" key="8">
    <source>
        <dbReference type="Proteomes" id="UP000593802"/>
    </source>
</evidence>
<dbReference type="PROSITE" id="PS51352">
    <property type="entry name" value="THIOREDOXIN_2"/>
    <property type="match status" value="1"/>
</dbReference>
<dbReference type="RefSeq" id="WP_200758988.1">
    <property type="nucleotide sequence ID" value="NZ_AP023366.1"/>
</dbReference>
<keyword evidence="8" id="KW-1185">Reference proteome</keyword>
<keyword evidence="5" id="KW-0812">Transmembrane</keyword>
<dbReference type="InterPro" id="IPR003782">
    <property type="entry name" value="SCO1/SenC"/>
</dbReference>
<feature type="disulfide bond" description="Redox-active" evidence="4">
    <location>
        <begin position="78"/>
        <end position="82"/>
    </location>
</feature>